<feature type="region of interest" description="Disordered" evidence="1">
    <location>
        <begin position="79"/>
        <end position="120"/>
    </location>
</feature>
<feature type="region of interest" description="Disordered" evidence="1">
    <location>
        <begin position="148"/>
        <end position="191"/>
    </location>
</feature>
<dbReference type="AlphaFoldDB" id="A0A2R6XTD6"/>
<sequence length="292" mass="32995">MHLQKNTRRPGSNRRSALKALELCCCCCNHYGRGPSRCYGCASDRTPDKIRCFFSASSFQKWIDRFMQARRKAVRHSCARTVESKKSPTTRTPIVLIPRAQRAPLPPPDPELASSSAKPKYLPPAHEHYSLPLRFRWSPTRISFVRIGRGPKPRSLSPARRSREPHLNARRPAPDEGNLPSTASVERSGRRRVMDGWMDGAVGEWSRPHPMHEANICGPCVSHDAPQVFRDAPSLISPAAERVFDVWSQLHCAASARMWPCRCDDVGRSTDTRSDSIRRHCSPLRLLHILLP</sequence>
<dbReference type="EMBL" id="KZ772675">
    <property type="protein sequence ID" value="PTQ49373.1"/>
    <property type="molecule type" value="Genomic_DNA"/>
</dbReference>
<reference evidence="2" key="2">
    <citation type="submission" date="2017-12" db="EMBL/GenBank/DDBJ databases">
        <title>WGS assembly of Marchantia polymorpha.</title>
        <authorList>
            <person name="Bowman J.L."/>
            <person name="Kohchi T."/>
            <person name="Yamato K.T."/>
            <person name="Jenkins J."/>
            <person name="Shu S."/>
            <person name="Ishizaki K."/>
            <person name="Yamaoka S."/>
            <person name="Nishihama R."/>
            <person name="Nakamura Y."/>
            <person name="Berger F."/>
            <person name="Adam C."/>
            <person name="Aki S.S."/>
            <person name="Althoff F."/>
            <person name="Araki T."/>
            <person name="Arteaga-Vazquez M.A."/>
            <person name="Balasubrmanian S."/>
            <person name="Bauer D."/>
            <person name="Boehm C.R."/>
            <person name="Briginshaw L."/>
            <person name="Caballero-Perez J."/>
            <person name="Catarino B."/>
            <person name="Chen F."/>
            <person name="Chiyoda S."/>
            <person name="Chovatia M."/>
            <person name="Davies K.M."/>
            <person name="Delmans M."/>
            <person name="Demura T."/>
            <person name="Dierschke T."/>
            <person name="Dolan L."/>
            <person name="Dorantes-Acosta A.E."/>
            <person name="Eklund D.M."/>
            <person name="Florent S.N."/>
            <person name="Flores-Sandoval E."/>
            <person name="Fujiyama A."/>
            <person name="Fukuzawa H."/>
            <person name="Galik B."/>
            <person name="Grimanelli D."/>
            <person name="Grimwood J."/>
            <person name="Grossniklaus U."/>
            <person name="Hamada T."/>
            <person name="Haseloff J."/>
            <person name="Hetherington A.J."/>
            <person name="Higo A."/>
            <person name="Hirakawa Y."/>
            <person name="Hundley H.N."/>
            <person name="Ikeda Y."/>
            <person name="Inoue K."/>
            <person name="Inoue S."/>
            <person name="Ishida S."/>
            <person name="Jia Q."/>
            <person name="Kakita M."/>
            <person name="Kanazawa T."/>
            <person name="Kawai Y."/>
            <person name="Kawashima T."/>
            <person name="Kennedy M."/>
            <person name="Kinose K."/>
            <person name="Kinoshita T."/>
            <person name="Kohara Y."/>
            <person name="Koide E."/>
            <person name="Komatsu K."/>
            <person name="Kopischke S."/>
            <person name="Kubo M."/>
            <person name="Kyozuka J."/>
            <person name="Lagercrantz U."/>
            <person name="Lin S.S."/>
            <person name="Lindquist E."/>
            <person name="Lipzen A.M."/>
            <person name="Lu C."/>
            <person name="Luna E.D."/>
            <person name="Martienssen R.A."/>
            <person name="Minamino N."/>
            <person name="Mizutani M."/>
            <person name="Mizutani M."/>
            <person name="Mochizuki N."/>
            <person name="Monte I."/>
            <person name="Mosher R."/>
            <person name="Nagasaki H."/>
            <person name="Nakagami H."/>
            <person name="Naramoto S."/>
            <person name="Nishitani K."/>
            <person name="Ohtani M."/>
            <person name="Okamoto T."/>
            <person name="Okumura M."/>
            <person name="Phillips J."/>
            <person name="Pollak B."/>
            <person name="Reinders A."/>
            <person name="Roevekamp M."/>
            <person name="Sano R."/>
            <person name="Sawa S."/>
            <person name="Schmid M.W."/>
            <person name="Shirakawa M."/>
            <person name="Solano R."/>
            <person name="Spunde A."/>
            <person name="Suetsugu N."/>
            <person name="Sugano S."/>
            <person name="Sugiyama A."/>
            <person name="Sun R."/>
            <person name="Suzuki Y."/>
            <person name="Takenaka M."/>
            <person name="Takezawa D."/>
            <person name="Tomogane H."/>
            <person name="Tsuzuki M."/>
            <person name="Ueda T."/>
            <person name="Umeda M."/>
            <person name="Ward J.M."/>
            <person name="Watanabe Y."/>
            <person name="Yazaki K."/>
            <person name="Yokoyama R."/>
            <person name="Yoshitake Y."/>
            <person name="Yotsui I."/>
            <person name="Zachgo S."/>
            <person name="Schmutz J."/>
        </authorList>
    </citation>
    <scope>NUCLEOTIDE SEQUENCE [LARGE SCALE GENOMIC DNA]</scope>
    <source>
        <strain evidence="2">Tak-1</strain>
    </source>
</reference>
<organism evidence="2 3">
    <name type="scientific">Marchantia polymorpha</name>
    <name type="common">Common liverwort</name>
    <name type="synonym">Marchantia aquatica</name>
    <dbReference type="NCBI Taxonomy" id="3197"/>
    <lineage>
        <taxon>Eukaryota</taxon>
        <taxon>Viridiplantae</taxon>
        <taxon>Streptophyta</taxon>
        <taxon>Embryophyta</taxon>
        <taxon>Marchantiophyta</taxon>
        <taxon>Marchantiopsida</taxon>
        <taxon>Marchantiidae</taxon>
        <taxon>Marchantiales</taxon>
        <taxon>Marchantiaceae</taxon>
        <taxon>Marchantia</taxon>
    </lineage>
</organism>
<name>A0A2R6XTD6_MARPO</name>
<dbReference type="Proteomes" id="UP000244005">
    <property type="component" value="Unassembled WGS sequence"/>
</dbReference>
<evidence type="ECO:0000313" key="3">
    <source>
        <dbReference type="Proteomes" id="UP000244005"/>
    </source>
</evidence>
<accession>A0A2R6XTD6</accession>
<dbReference type="EMBL" id="KZ772675">
    <property type="protein sequence ID" value="PTQ49372.1"/>
    <property type="molecule type" value="Genomic_DNA"/>
</dbReference>
<dbReference type="Gramene" id="Mp7g12280.3">
    <property type="protein sequence ID" value="Mp7g12280.3.cds1"/>
    <property type="gene ID" value="Mp7g12280"/>
</dbReference>
<dbReference type="EMBL" id="KZ772675">
    <property type="protein sequence ID" value="PTQ49374.1"/>
    <property type="molecule type" value="Genomic_DNA"/>
</dbReference>
<keyword evidence="3" id="KW-1185">Reference proteome</keyword>
<gene>
    <name evidence="2" type="ORF">MARPO_0003s0239</name>
</gene>
<reference evidence="3" key="1">
    <citation type="journal article" date="2017" name="Cell">
        <title>Insights into land plant evolution garnered from the Marchantia polymorpha genome.</title>
        <authorList>
            <person name="Bowman J.L."/>
            <person name="Kohchi T."/>
            <person name="Yamato K.T."/>
            <person name="Jenkins J."/>
            <person name="Shu S."/>
            <person name="Ishizaki K."/>
            <person name="Yamaoka S."/>
            <person name="Nishihama R."/>
            <person name="Nakamura Y."/>
            <person name="Berger F."/>
            <person name="Adam C."/>
            <person name="Aki S.S."/>
            <person name="Althoff F."/>
            <person name="Araki T."/>
            <person name="Arteaga-Vazquez M.A."/>
            <person name="Balasubrmanian S."/>
            <person name="Barry K."/>
            <person name="Bauer D."/>
            <person name="Boehm C.R."/>
            <person name="Briginshaw L."/>
            <person name="Caballero-Perez J."/>
            <person name="Catarino B."/>
            <person name="Chen F."/>
            <person name="Chiyoda S."/>
            <person name="Chovatia M."/>
            <person name="Davies K.M."/>
            <person name="Delmans M."/>
            <person name="Demura T."/>
            <person name="Dierschke T."/>
            <person name="Dolan L."/>
            <person name="Dorantes-Acosta A.E."/>
            <person name="Eklund D.M."/>
            <person name="Florent S.N."/>
            <person name="Flores-Sandoval E."/>
            <person name="Fujiyama A."/>
            <person name="Fukuzawa H."/>
            <person name="Galik B."/>
            <person name="Grimanelli D."/>
            <person name="Grimwood J."/>
            <person name="Grossniklaus U."/>
            <person name="Hamada T."/>
            <person name="Haseloff J."/>
            <person name="Hetherington A.J."/>
            <person name="Higo A."/>
            <person name="Hirakawa Y."/>
            <person name="Hundley H.N."/>
            <person name="Ikeda Y."/>
            <person name="Inoue K."/>
            <person name="Inoue S.I."/>
            <person name="Ishida S."/>
            <person name="Jia Q."/>
            <person name="Kakita M."/>
            <person name="Kanazawa T."/>
            <person name="Kawai Y."/>
            <person name="Kawashima T."/>
            <person name="Kennedy M."/>
            <person name="Kinose K."/>
            <person name="Kinoshita T."/>
            <person name="Kohara Y."/>
            <person name="Koide E."/>
            <person name="Komatsu K."/>
            <person name="Kopischke S."/>
            <person name="Kubo M."/>
            <person name="Kyozuka J."/>
            <person name="Lagercrantz U."/>
            <person name="Lin S.S."/>
            <person name="Lindquist E."/>
            <person name="Lipzen A.M."/>
            <person name="Lu C.W."/>
            <person name="De Luna E."/>
            <person name="Martienssen R.A."/>
            <person name="Minamino N."/>
            <person name="Mizutani M."/>
            <person name="Mizutani M."/>
            <person name="Mochizuki N."/>
            <person name="Monte I."/>
            <person name="Mosher R."/>
            <person name="Nagasaki H."/>
            <person name="Nakagami H."/>
            <person name="Naramoto S."/>
            <person name="Nishitani K."/>
            <person name="Ohtani M."/>
            <person name="Okamoto T."/>
            <person name="Okumura M."/>
            <person name="Phillips J."/>
            <person name="Pollak B."/>
            <person name="Reinders A."/>
            <person name="Rovekamp M."/>
            <person name="Sano R."/>
            <person name="Sawa S."/>
            <person name="Schmid M.W."/>
            <person name="Shirakawa M."/>
            <person name="Solano R."/>
            <person name="Spunde A."/>
            <person name="Suetsugu N."/>
            <person name="Sugano S."/>
            <person name="Sugiyama A."/>
            <person name="Sun R."/>
            <person name="Suzuki Y."/>
            <person name="Takenaka M."/>
            <person name="Takezawa D."/>
            <person name="Tomogane H."/>
            <person name="Tsuzuki M."/>
            <person name="Ueda T."/>
            <person name="Umeda M."/>
            <person name="Ward J.M."/>
            <person name="Watanabe Y."/>
            <person name="Yazaki K."/>
            <person name="Yokoyama R."/>
            <person name="Yoshitake Y."/>
            <person name="Yotsui I."/>
            <person name="Zachgo S."/>
            <person name="Schmutz J."/>
        </authorList>
    </citation>
    <scope>NUCLEOTIDE SEQUENCE [LARGE SCALE GENOMIC DNA]</scope>
    <source>
        <strain evidence="3">Tak-1</strain>
    </source>
</reference>
<dbReference type="Gramene" id="Mp7g12280.2">
    <property type="protein sequence ID" value="Mp7g12280.2.cds1"/>
    <property type="gene ID" value="Mp7g12280"/>
</dbReference>
<dbReference type="EMBL" id="KZ772675">
    <property type="protein sequence ID" value="PTQ49375.1"/>
    <property type="molecule type" value="Genomic_DNA"/>
</dbReference>
<dbReference type="Gramene" id="Mp7g12280.4">
    <property type="protein sequence ID" value="Mp7g12280.4.cds1"/>
    <property type="gene ID" value="Mp7g12280"/>
</dbReference>
<evidence type="ECO:0000256" key="1">
    <source>
        <dbReference type="SAM" id="MobiDB-lite"/>
    </source>
</evidence>
<dbReference type="Gramene" id="Mp7g12280.1">
    <property type="protein sequence ID" value="Mp7g12280.1.cds1"/>
    <property type="gene ID" value="Mp7g12280"/>
</dbReference>
<proteinExistence type="predicted"/>
<protein>
    <submittedName>
        <fullName evidence="2">Uncharacterized protein</fullName>
    </submittedName>
</protein>
<evidence type="ECO:0000313" key="2">
    <source>
        <dbReference type="EMBL" id="PTQ49372.1"/>
    </source>
</evidence>